<dbReference type="Gene3D" id="3.40.50.720">
    <property type="entry name" value="NAD(P)-binding Rossmann-like Domain"/>
    <property type="match status" value="1"/>
</dbReference>
<feature type="region of interest" description="Disordered" evidence="1">
    <location>
        <begin position="441"/>
        <end position="465"/>
    </location>
</feature>
<proteinExistence type="predicted"/>
<dbReference type="EMBL" id="CAWUHD010000054">
    <property type="protein sequence ID" value="CAK7224271.1"/>
    <property type="molecule type" value="Genomic_DNA"/>
</dbReference>
<dbReference type="SUPFAM" id="SSF51735">
    <property type="entry name" value="NAD(P)-binding Rossmann-fold domains"/>
    <property type="match status" value="1"/>
</dbReference>
<dbReference type="Pfam" id="PF22917">
    <property type="entry name" value="PRISE"/>
    <property type="match status" value="1"/>
</dbReference>
<feature type="domain" description="PRISE-like Rossmann-fold" evidence="2">
    <location>
        <begin position="9"/>
        <end position="320"/>
    </location>
</feature>
<evidence type="ECO:0000259" key="2">
    <source>
        <dbReference type="Pfam" id="PF22917"/>
    </source>
</evidence>
<reference evidence="3 4" key="1">
    <citation type="submission" date="2024-01" db="EMBL/GenBank/DDBJ databases">
        <authorList>
            <person name="Allen C."/>
            <person name="Tagirdzhanova G."/>
        </authorList>
    </citation>
    <scope>NUCLEOTIDE SEQUENCE [LARGE SCALE GENOMIC DNA]</scope>
</reference>
<comment type="caution">
    <text evidence="3">The sequence shown here is derived from an EMBL/GenBank/DDBJ whole genome shotgun (WGS) entry which is preliminary data.</text>
</comment>
<accession>A0ABP0BZ20</accession>
<evidence type="ECO:0000256" key="1">
    <source>
        <dbReference type="SAM" id="MobiDB-lite"/>
    </source>
</evidence>
<protein>
    <recommendedName>
        <fullName evidence="2">PRISE-like Rossmann-fold domain-containing protein</fullName>
    </recommendedName>
</protein>
<gene>
    <name evidence="3" type="ORF">SEUCBS140593_005518</name>
</gene>
<dbReference type="Proteomes" id="UP001642482">
    <property type="component" value="Unassembled WGS sequence"/>
</dbReference>
<evidence type="ECO:0000313" key="3">
    <source>
        <dbReference type="EMBL" id="CAK7224271.1"/>
    </source>
</evidence>
<dbReference type="PANTHER" id="PTHR32487:SF0">
    <property type="entry name" value="3-OXO-DELTA(4,5)-STEROID 5-BETA-REDUCTASE"/>
    <property type="match status" value="1"/>
</dbReference>
<evidence type="ECO:0000313" key="4">
    <source>
        <dbReference type="Proteomes" id="UP001642482"/>
    </source>
</evidence>
<dbReference type="InterPro" id="IPR055222">
    <property type="entry name" value="PRISE-like_Rossmann-fold"/>
</dbReference>
<dbReference type="InterPro" id="IPR036291">
    <property type="entry name" value="NAD(P)-bd_dom_sf"/>
</dbReference>
<dbReference type="CDD" id="cd08948">
    <property type="entry name" value="5beta-POR_like_SDR_a"/>
    <property type="match status" value="1"/>
</dbReference>
<dbReference type="PANTHER" id="PTHR32487">
    <property type="entry name" value="3-OXO-DELTA(4,5)-STEROID 5-BETA-REDUCTASE"/>
    <property type="match status" value="1"/>
</dbReference>
<organism evidence="3 4">
    <name type="scientific">Sporothrix eucalyptigena</name>
    <dbReference type="NCBI Taxonomy" id="1812306"/>
    <lineage>
        <taxon>Eukaryota</taxon>
        <taxon>Fungi</taxon>
        <taxon>Dikarya</taxon>
        <taxon>Ascomycota</taxon>
        <taxon>Pezizomycotina</taxon>
        <taxon>Sordariomycetes</taxon>
        <taxon>Sordariomycetidae</taxon>
        <taxon>Ophiostomatales</taxon>
        <taxon>Ophiostomataceae</taxon>
        <taxon>Sporothrix</taxon>
    </lineage>
</organism>
<name>A0ABP0BZ20_9PEZI</name>
<sequence length="478" mass="53071">MAPLNRKVALITGANGITGNALVEELIRQPESEWSKIVITSRRPTQVFWQDPRVVFLPLDFLRPADELVEAMALLCHDVTHAFFASYVHTADFKTLKDCNVPLFENFLVAIDKVARDSLQRVILHTGGKHYGIHLGPTEAPVHEGMGRYEDYGENFYYYQEDFMFAMAAKRQWDWNIIRPHAIIGYTPAGPGNGMSEALTLAIYILCCQENGNVPVFPGNEFFYNTVDDASFAPSIADMSRWAATHDHTKNEAFNHTNGDTFMWKYLWPKLLAYFGVELPDTQEWQATGEDHTRMSNNFLMTEWAKGKEPLWTAVVAKHGGNPQAFQWGTWDFFDWAVGKAWVTIGSVGKARKYGWTRYEDTYECWVKTFRSFENAGVLPMIKGQGAFKPAVPRTKLLPNPGALAQKRAAALAEKEAAEAAAAATTMVAEGEIAALVAAPTAESAEEEAPAATEAPDIPAVAPKGDSSVVVSHVEQVM</sequence>
<keyword evidence="4" id="KW-1185">Reference proteome</keyword>